<gene>
    <name evidence="1" type="ORF">DSO57_1027144</name>
</gene>
<keyword evidence="2" id="KW-1185">Reference proteome</keyword>
<evidence type="ECO:0000313" key="2">
    <source>
        <dbReference type="Proteomes" id="UP001165960"/>
    </source>
</evidence>
<accession>A0ACC2S3J3</accession>
<reference evidence="1" key="1">
    <citation type="submission" date="2022-04" db="EMBL/GenBank/DDBJ databases">
        <title>Genome of the entomopathogenic fungus Entomophthora muscae.</title>
        <authorList>
            <person name="Elya C."/>
            <person name="Lovett B.R."/>
            <person name="Lee E."/>
            <person name="Macias A.M."/>
            <person name="Hajek A.E."/>
            <person name="De Bivort B.L."/>
            <person name="Kasson M.T."/>
            <person name="De Fine Licht H.H."/>
            <person name="Stajich J.E."/>
        </authorList>
    </citation>
    <scope>NUCLEOTIDE SEQUENCE</scope>
    <source>
        <strain evidence="1">Berkeley</strain>
    </source>
</reference>
<dbReference type="Proteomes" id="UP001165960">
    <property type="component" value="Unassembled WGS sequence"/>
</dbReference>
<comment type="caution">
    <text evidence="1">The sequence shown here is derived from an EMBL/GenBank/DDBJ whole genome shotgun (WGS) entry which is preliminary data.</text>
</comment>
<protein>
    <submittedName>
        <fullName evidence="1">Uncharacterized protein</fullName>
    </submittedName>
</protein>
<sequence>MPGSVTCFKAIQKLHLQNPLHCGCKTSSTHQVPTKRFVPQSNFRQAVVFHPPQGLWVVGGGHPSSIQPVITNHFLFLFRSFSHSSFSFPFTSPSHRPLLL</sequence>
<evidence type="ECO:0000313" key="1">
    <source>
        <dbReference type="EMBL" id="KAJ9056949.1"/>
    </source>
</evidence>
<name>A0ACC2S3J3_9FUNG</name>
<dbReference type="EMBL" id="QTSX02005843">
    <property type="protein sequence ID" value="KAJ9056949.1"/>
    <property type="molecule type" value="Genomic_DNA"/>
</dbReference>
<proteinExistence type="predicted"/>
<organism evidence="1 2">
    <name type="scientific">Entomophthora muscae</name>
    <dbReference type="NCBI Taxonomy" id="34485"/>
    <lineage>
        <taxon>Eukaryota</taxon>
        <taxon>Fungi</taxon>
        <taxon>Fungi incertae sedis</taxon>
        <taxon>Zoopagomycota</taxon>
        <taxon>Entomophthoromycotina</taxon>
        <taxon>Entomophthoromycetes</taxon>
        <taxon>Entomophthorales</taxon>
        <taxon>Entomophthoraceae</taxon>
        <taxon>Entomophthora</taxon>
    </lineage>
</organism>